<feature type="transmembrane region" description="Helical" evidence="3">
    <location>
        <begin position="379"/>
        <end position="397"/>
    </location>
</feature>
<dbReference type="PANTHER" id="PTHR46825:SF11">
    <property type="entry name" value="PENICILLIN-BINDING PROTEIN 4"/>
    <property type="match status" value="1"/>
</dbReference>
<dbReference type="RefSeq" id="WP_319931116.1">
    <property type="nucleotide sequence ID" value="NZ_VCDN01000064.1"/>
</dbReference>
<evidence type="ECO:0000313" key="7">
    <source>
        <dbReference type="Proteomes" id="UP001271890"/>
    </source>
</evidence>
<evidence type="ECO:0000256" key="1">
    <source>
        <dbReference type="ARBA" id="ARBA00004370"/>
    </source>
</evidence>
<evidence type="ECO:0000256" key="2">
    <source>
        <dbReference type="ARBA" id="ARBA00023136"/>
    </source>
</evidence>
<evidence type="ECO:0000259" key="5">
    <source>
        <dbReference type="Pfam" id="PF00144"/>
    </source>
</evidence>
<name>A0ABU4SD25_9GAMM</name>
<feature type="signal peptide" evidence="4">
    <location>
        <begin position="1"/>
        <end position="23"/>
    </location>
</feature>
<gene>
    <name evidence="6" type="ORF">FE392_15495</name>
</gene>
<evidence type="ECO:0000256" key="3">
    <source>
        <dbReference type="SAM" id="Phobius"/>
    </source>
</evidence>
<keyword evidence="3" id="KW-1133">Transmembrane helix</keyword>
<protein>
    <submittedName>
        <fullName evidence="6">Xenocoumacin biosynthesis serine hydrolase XcnG</fullName>
    </submittedName>
</protein>
<feature type="domain" description="Beta-lactamase-related" evidence="5">
    <location>
        <begin position="39"/>
        <end position="347"/>
    </location>
</feature>
<dbReference type="EMBL" id="VCDN01000064">
    <property type="protein sequence ID" value="MDX7988715.1"/>
    <property type="molecule type" value="Genomic_DNA"/>
</dbReference>
<evidence type="ECO:0000313" key="6">
    <source>
        <dbReference type="EMBL" id="MDX7988715.1"/>
    </source>
</evidence>
<feature type="transmembrane region" description="Helical" evidence="3">
    <location>
        <begin position="417"/>
        <end position="438"/>
    </location>
</feature>
<feature type="transmembrane region" description="Helical" evidence="3">
    <location>
        <begin position="450"/>
        <end position="478"/>
    </location>
</feature>
<evidence type="ECO:0000256" key="4">
    <source>
        <dbReference type="SAM" id="SignalP"/>
    </source>
</evidence>
<comment type="subcellular location">
    <subcellularLocation>
        <location evidence="1">Membrane</location>
    </subcellularLocation>
</comment>
<dbReference type="InterPro" id="IPR012338">
    <property type="entry name" value="Beta-lactam/transpept-like"/>
</dbReference>
<accession>A0ABU4SD25</accession>
<comment type="caution">
    <text evidence="6">The sequence shown here is derived from an EMBL/GenBank/DDBJ whole genome shotgun (WGS) entry which is preliminary data.</text>
</comment>
<dbReference type="SUPFAM" id="SSF56601">
    <property type="entry name" value="beta-lactamase/transpeptidase-like"/>
    <property type="match status" value="1"/>
</dbReference>
<dbReference type="InterPro" id="IPR001466">
    <property type="entry name" value="Beta-lactam-related"/>
</dbReference>
<dbReference type="Proteomes" id="UP001271890">
    <property type="component" value="Unassembled WGS sequence"/>
</dbReference>
<dbReference type="GO" id="GO:0016787">
    <property type="term" value="F:hydrolase activity"/>
    <property type="evidence" value="ECO:0007669"/>
    <property type="project" value="UniProtKB-KW"/>
</dbReference>
<organism evidence="6 7">
    <name type="scientific">Xenorhabdus santafensis</name>
    <dbReference type="NCBI Taxonomy" id="2582833"/>
    <lineage>
        <taxon>Bacteria</taxon>
        <taxon>Pseudomonadati</taxon>
        <taxon>Pseudomonadota</taxon>
        <taxon>Gammaproteobacteria</taxon>
        <taxon>Enterobacterales</taxon>
        <taxon>Morganellaceae</taxon>
        <taxon>Xenorhabdus</taxon>
    </lineage>
</organism>
<proteinExistence type="predicted"/>
<feature type="chain" id="PRO_5046905181" evidence="4">
    <location>
        <begin position="24"/>
        <end position="487"/>
    </location>
</feature>
<dbReference type="Pfam" id="PF00144">
    <property type="entry name" value="Beta-lactamase"/>
    <property type="match status" value="1"/>
</dbReference>
<keyword evidence="4" id="KW-0732">Signal</keyword>
<dbReference type="InterPro" id="IPR050491">
    <property type="entry name" value="AmpC-like"/>
</dbReference>
<dbReference type="Gene3D" id="3.40.710.10">
    <property type="entry name" value="DD-peptidase/beta-lactamase superfamily"/>
    <property type="match status" value="1"/>
</dbReference>
<reference evidence="7" key="1">
    <citation type="journal article" date="2024" name="Toxins">
        <title>Genome Sequence Analysis of Native Xenorhabdus Strains Isolated from Entomopathogenic Nematodes in Argentina.</title>
        <authorList>
            <person name="Palma L."/>
            <person name="Frizzo L."/>
            <person name="Kaiser S."/>
            <person name="Berry C."/>
            <person name="Caballero P."/>
            <person name="Bode H.B."/>
            <person name="Del Valle E.E."/>
        </authorList>
    </citation>
    <scope>NUCLEOTIDE SEQUENCE [LARGE SCALE GENOMIC DNA]</scope>
    <source>
        <strain evidence="7">12</strain>
    </source>
</reference>
<dbReference type="PANTHER" id="PTHR46825">
    <property type="entry name" value="D-ALANYL-D-ALANINE-CARBOXYPEPTIDASE/ENDOPEPTIDASE AMPH"/>
    <property type="match status" value="1"/>
</dbReference>
<keyword evidence="2 3" id="KW-0472">Membrane</keyword>
<sequence length="487" mass="54787">MKTRLLLAFFSLFFMTLAPMSFAENELTDHAELKEQLLEYMEVGKIPGLSLVFIDKQNNTHLITLGKKNENLGENIKPETIFELGSTTKAFTGLIAAKLLEDGKIKPDTTVSAILPELVFYHDDQPVDVSFIQLLHHSSGIPFSSVDFIYGGDSSDSLAQMIKNIGQINLEDRPDTRYSYATINYDIAARMMEVVTQQPYSKLLQDYVLTPMKMNDTSIDPAVSNKATGYQISYLAPRPYDAPFFISNIPAGYIQTNAIDMEKWLRFLIDDNDSQLSRYKKQMLEPNTKLSTNEGENVHYALGWSINNGSIYHTGMNPNFSSFVGFNAQSHVAVAVMANANSNAPFAIGEQILNQLSSGDNAIKLTSADDVEVFDTFDSLFLIVSVLLSLFLIWVALRIYQNIVNKSRRPLSEIKKFAVIILVFFCLSLMLLCFSFPYVLLNMSWDSLIIWMPASFILMLALFMSTLVMSLINLLVIFSKHISYAKK</sequence>
<keyword evidence="3" id="KW-0812">Transmembrane</keyword>
<keyword evidence="6" id="KW-0378">Hydrolase</keyword>
<keyword evidence="7" id="KW-1185">Reference proteome</keyword>